<dbReference type="Proteomes" id="UP000015106">
    <property type="component" value="Chromosome 6"/>
</dbReference>
<sequence length="252" mass="28957">MEYRDCFAWNYKEMPGLDPRVATHKLAIDPQFRPIKQQPRRLRPELEGDVIAEVDKLIAAGFIKEVKYPRWLANIVPVEKKNGQIRICQDFRDLNRACPKDDFPLPIPEIVVDSTTGHGALSFMDGSSGYNQIKMDPDDAIDTAFRTPKGNFYYIVMPFGLKNAGATYQRAMTCILGDLIHHSVECYVDDMVVKTKEREHHLEDLRVVFERLRQHQLKMNPLKCAFGVQSGLFLGFVIRHRGIEIEPKKIKA</sequence>
<reference evidence="2" key="3">
    <citation type="submission" date="2022-06" db="UniProtKB">
        <authorList>
            <consortium name="EnsemblPlants"/>
        </authorList>
    </citation>
    <scope>IDENTIFICATION</scope>
</reference>
<dbReference type="InterPro" id="IPR043128">
    <property type="entry name" value="Rev_trsase/Diguanyl_cyclase"/>
</dbReference>
<dbReference type="InterPro" id="IPR043502">
    <property type="entry name" value="DNA/RNA_pol_sf"/>
</dbReference>
<dbReference type="PANTHER" id="PTHR24559">
    <property type="entry name" value="TRANSPOSON TY3-I GAG-POL POLYPROTEIN"/>
    <property type="match status" value="1"/>
</dbReference>
<dbReference type="InterPro" id="IPR053134">
    <property type="entry name" value="RNA-dir_DNA_polymerase"/>
</dbReference>
<evidence type="ECO:0000313" key="2">
    <source>
        <dbReference type="EnsemblPlants" id="TuG1812G0600004164.01.T01.cds270050"/>
    </source>
</evidence>
<reference evidence="3" key="1">
    <citation type="journal article" date="2013" name="Nature">
        <title>Draft genome of the wheat A-genome progenitor Triticum urartu.</title>
        <authorList>
            <person name="Ling H.Q."/>
            <person name="Zhao S."/>
            <person name="Liu D."/>
            <person name="Wang J."/>
            <person name="Sun H."/>
            <person name="Zhang C."/>
            <person name="Fan H."/>
            <person name="Li D."/>
            <person name="Dong L."/>
            <person name="Tao Y."/>
            <person name="Gao C."/>
            <person name="Wu H."/>
            <person name="Li Y."/>
            <person name="Cui Y."/>
            <person name="Guo X."/>
            <person name="Zheng S."/>
            <person name="Wang B."/>
            <person name="Yu K."/>
            <person name="Liang Q."/>
            <person name="Yang W."/>
            <person name="Lou X."/>
            <person name="Chen J."/>
            <person name="Feng M."/>
            <person name="Jian J."/>
            <person name="Zhang X."/>
            <person name="Luo G."/>
            <person name="Jiang Y."/>
            <person name="Liu J."/>
            <person name="Wang Z."/>
            <person name="Sha Y."/>
            <person name="Zhang B."/>
            <person name="Wu H."/>
            <person name="Tang D."/>
            <person name="Shen Q."/>
            <person name="Xue P."/>
            <person name="Zou S."/>
            <person name="Wang X."/>
            <person name="Liu X."/>
            <person name="Wang F."/>
            <person name="Yang Y."/>
            <person name="An X."/>
            <person name="Dong Z."/>
            <person name="Zhang K."/>
            <person name="Zhang X."/>
            <person name="Luo M.C."/>
            <person name="Dvorak J."/>
            <person name="Tong Y."/>
            <person name="Wang J."/>
            <person name="Yang H."/>
            <person name="Li Z."/>
            <person name="Wang D."/>
            <person name="Zhang A."/>
            <person name="Wang J."/>
        </authorList>
    </citation>
    <scope>NUCLEOTIDE SEQUENCE</scope>
    <source>
        <strain evidence="3">cv. G1812</strain>
    </source>
</reference>
<dbReference type="PANTHER" id="PTHR24559:SF439">
    <property type="entry name" value="RETROTRANSPOSON, UNCLASSIFIED-LIKE PROTEIN"/>
    <property type="match status" value="1"/>
</dbReference>
<name>A0A8R7V0J8_TRIUA</name>
<accession>A0A8R7V0J8</accession>
<evidence type="ECO:0000313" key="3">
    <source>
        <dbReference type="Proteomes" id="UP000015106"/>
    </source>
</evidence>
<dbReference type="FunFam" id="3.30.70.270:FF:000003">
    <property type="entry name" value="Transposon Ty3-G Gag-Pol polyprotein"/>
    <property type="match status" value="1"/>
</dbReference>
<keyword evidence="3" id="KW-1185">Reference proteome</keyword>
<reference evidence="2" key="2">
    <citation type="submission" date="2018-03" db="EMBL/GenBank/DDBJ databases">
        <title>The Triticum urartu genome reveals the dynamic nature of wheat genome evolution.</title>
        <authorList>
            <person name="Ling H."/>
            <person name="Ma B."/>
            <person name="Shi X."/>
            <person name="Liu H."/>
            <person name="Dong L."/>
            <person name="Sun H."/>
            <person name="Cao Y."/>
            <person name="Gao Q."/>
            <person name="Zheng S."/>
            <person name="Li Y."/>
            <person name="Yu Y."/>
            <person name="Du H."/>
            <person name="Qi M."/>
            <person name="Li Y."/>
            <person name="Yu H."/>
            <person name="Cui Y."/>
            <person name="Wang N."/>
            <person name="Chen C."/>
            <person name="Wu H."/>
            <person name="Zhao Y."/>
            <person name="Zhang J."/>
            <person name="Li Y."/>
            <person name="Zhou W."/>
            <person name="Zhang B."/>
            <person name="Hu W."/>
            <person name="Eijk M."/>
            <person name="Tang J."/>
            <person name="Witsenboer H."/>
            <person name="Zhao S."/>
            <person name="Li Z."/>
            <person name="Zhang A."/>
            <person name="Wang D."/>
            <person name="Liang C."/>
        </authorList>
    </citation>
    <scope>NUCLEOTIDE SEQUENCE [LARGE SCALE GENOMIC DNA]</scope>
    <source>
        <strain evidence="2">cv. G1812</strain>
    </source>
</reference>
<dbReference type="EnsemblPlants" id="TuG1812G0600004164.01.T01">
    <property type="protein sequence ID" value="TuG1812G0600004164.01.T01.cds270050"/>
    <property type="gene ID" value="TuG1812G0600004164.01"/>
</dbReference>
<dbReference type="InterPro" id="IPR000477">
    <property type="entry name" value="RT_dom"/>
</dbReference>
<dbReference type="SUPFAM" id="SSF56672">
    <property type="entry name" value="DNA/RNA polymerases"/>
    <property type="match status" value="1"/>
</dbReference>
<dbReference type="CDD" id="cd01647">
    <property type="entry name" value="RT_LTR"/>
    <property type="match status" value="1"/>
</dbReference>
<proteinExistence type="predicted"/>
<dbReference type="Gene3D" id="3.10.10.10">
    <property type="entry name" value="HIV Type 1 Reverse Transcriptase, subunit A, domain 1"/>
    <property type="match status" value="1"/>
</dbReference>
<dbReference type="Gramene" id="TuG1812G0600004164.01.T01">
    <property type="protein sequence ID" value="TuG1812G0600004164.01.T01.cds270050"/>
    <property type="gene ID" value="TuG1812G0600004164.01"/>
</dbReference>
<organism evidence="2 3">
    <name type="scientific">Triticum urartu</name>
    <name type="common">Red wild einkorn</name>
    <name type="synonym">Crithodium urartu</name>
    <dbReference type="NCBI Taxonomy" id="4572"/>
    <lineage>
        <taxon>Eukaryota</taxon>
        <taxon>Viridiplantae</taxon>
        <taxon>Streptophyta</taxon>
        <taxon>Embryophyta</taxon>
        <taxon>Tracheophyta</taxon>
        <taxon>Spermatophyta</taxon>
        <taxon>Magnoliopsida</taxon>
        <taxon>Liliopsida</taxon>
        <taxon>Poales</taxon>
        <taxon>Poaceae</taxon>
        <taxon>BOP clade</taxon>
        <taxon>Pooideae</taxon>
        <taxon>Triticodae</taxon>
        <taxon>Triticeae</taxon>
        <taxon>Triticinae</taxon>
        <taxon>Triticum</taxon>
    </lineage>
</organism>
<protein>
    <recommendedName>
        <fullName evidence="1">Reverse transcriptase domain-containing protein</fullName>
    </recommendedName>
</protein>
<dbReference type="Pfam" id="PF00078">
    <property type="entry name" value="RVT_1"/>
    <property type="match status" value="1"/>
</dbReference>
<feature type="domain" description="Reverse transcriptase" evidence="1">
    <location>
        <begin position="78"/>
        <end position="238"/>
    </location>
</feature>
<dbReference type="AlphaFoldDB" id="A0A8R7V0J8"/>
<evidence type="ECO:0000259" key="1">
    <source>
        <dbReference type="Pfam" id="PF00078"/>
    </source>
</evidence>
<dbReference type="Gene3D" id="3.30.70.270">
    <property type="match status" value="1"/>
</dbReference>